<evidence type="ECO:0000313" key="2">
    <source>
        <dbReference type="Proteomes" id="UP000050741"/>
    </source>
</evidence>
<dbReference type="AlphaFoldDB" id="A0A183BVJ7"/>
<protein>
    <submittedName>
        <fullName evidence="3">TIP41-like protein</fullName>
    </submittedName>
</protein>
<keyword evidence="1" id="KW-0812">Transmembrane</keyword>
<reference evidence="2" key="1">
    <citation type="submission" date="2014-05" db="EMBL/GenBank/DDBJ databases">
        <title>The genome and life-stage specific transcriptomes of Globodera pallida elucidate key aspects of plant parasitism by a cyst nematode.</title>
        <authorList>
            <person name="Cotton J.A."/>
            <person name="Lilley C.J."/>
            <person name="Jones L.M."/>
            <person name="Kikuchi T."/>
            <person name="Reid A.J."/>
            <person name="Thorpe P."/>
            <person name="Tsai I.J."/>
            <person name="Beasley H."/>
            <person name="Blok V."/>
            <person name="Cock P.J.A."/>
            <person name="Van den Akker S.E."/>
            <person name="Holroyd N."/>
            <person name="Hunt M."/>
            <person name="Mantelin S."/>
            <person name="Naghra H."/>
            <person name="Pain A."/>
            <person name="Palomares-Rius J.E."/>
            <person name="Zarowiecki M."/>
            <person name="Berriman M."/>
            <person name="Jones J.T."/>
            <person name="Urwin P.E."/>
        </authorList>
    </citation>
    <scope>NUCLEOTIDE SEQUENCE [LARGE SCALE GENOMIC DNA]</scope>
    <source>
        <strain evidence="2">Lindley</strain>
    </source>
</reference>
<keyword evidence="1" id="KW-0472">Membrane</keyword>
<proteinExistence type="predicted"/>
<evidence type="ECO:0000313" key="3">
    <source>
        <dbReference type="WBParaSite" id="GPLIN_000463500"/>
    </source>
</evidence>
<keyword evidence="1" id="KW-1133">Transmembrane helix</keyword>
<sequence>MSGNSKKVDKRLKEIFICDDVLFNVLAFCGPFVLGLKIALISDRFDFLVDAHFRTKEWSLGDLKICRASYGNGTQIVKIGDDNVEHRLAIPQDPLPANVIGFKSLQIR</sequence>
<accession>A0A183BVJ7</accession>
<name>A0A183BVJ7_GLOPA</name>
<reference evidence="3" key="2">
    <citation type="submission" date="2016-06" db="UniProtKB">
        <authorList>
            <consortium name="WormBaseParasite"/>
        </authorList>
    </citation>
    <scope>IDENTIFICATION</scope>
</reference>
<keyword evidence="2" id="KW-1185">Reference proteome</keyword>
<dbReference type="WBParaSite" id="GPLIN_000463500">
    <property type="protein sequence ID" value="GPLIN_000463500"/>
    <property type="gene ID" value="GPLIN_000463500"/>
</dbReference>
<dbReference type="Proteomes" id="UP000050741">
    <property type="component" value="Unassembled WGS sequence"/>
</dbReference>
<feature type="transmembrane region" description="Helical" evidence="1">
    <location>
        <begin position="21"/>
        <end position="40"/>
    </location>
</feature>
<organism evidence="2 3">
    <name type="scientific">Globodera pallida</name>
    <name type="common">Potato cyst nematode worm</name>
    <name type="synonym">Heterodera pallida</name>
    <dbReference type="NCBI Taxonomy" id="36090"/>
    <lineage>
        <taxon>Eukaryota</taxon>
        <taxon>Metazoa</taxon>
        <taxon>Ecdysozoa</taxon>
        <taxon>Nematoda</taxon>
        <taxon>Chromadorea</taxon>
        <taxon>Rhabditida</taxon>
        <taxon>Tylenchina</taxon>
        <taxon>Tylenchomorpha</taxon>
        <taxon>Tylenchoidea</taxon>
        <taxon>Heteroderidae</taxon>
        <taxon>Heteroderinae</taxon>
        <taxon>Globodera</taxon>
    </lineage>
</organism>
<evidence type="ECO:0000256" key="1">
    <source>
        <dbReference type="SAM" id="Phobius"/>
    </source>
</evidence>